<evidence type="ECO:0000313" key="2">
    <source>
        <dbReference type="Proteomes" id="UP000058857"/>
    </source>
</evidence>
<accession>A0A0S2IU78</accession>
<dbReference type="Proteomes" id="UP000058857">
    <property type="component" value="Chromosome 1"/>
</dbReference>
<organism evidence="1">
    <name type="scientific">Leptospira borgpetersenii serovar Ballum</name>
    <dbReference type="NCBI Taxonomy" id="280505"/>
    <lineage>
        <taxon>Bacteria</taxon>
        <taxon>Pseudomonadati</taxon>
        <taxon>Spirochaetota</taxon>
        <taxon>Spirochaetia</taxon>
        <taxon>Leptospirales</taxon>
        <taxon>Leptospiraceae</taxon>
        <taxon>Leptospira</taxon>
    </lineage>
</organism>
<dbReference type="AlphaFoldDB" id="A0A0S2IU78"/>
<proteinExistence type="predicted"/>
<protein>
    <submittedName>
        <fullName evidence="1">Uncharacterized protein</fullName>
    </submittedName>
</protein>
<evidence type="ECO:0000313" key="1">
    <source>
        <dbReference type="EMBL" id="ALO27053.1"/>
    </source>
</evidence>
<reference evidence="1 2" key="1">
    <citation type="journal article" date="2015" name="PLoS Negl. Trop. Dis.">
        <title>Distribution of Plasmids in Distinct Leptospira Pathogenic Species.</title>
        <authorList>
            <person name="Wang Y."/>
            <person name="Zhuang X."/>
            <person name="Zhong Y."/>
            <person name="Zhang C."/>
            <person name="Zhang Y."/>
            <person name="Zeng L."/>
            <person name="Zhu Y."/>
            <person name="He P."/>
            <person name="Dong K."/>
            <person name="Pal U."/>
            <person name="Guo X."/>
            <person name="Qin J."/>
        </authorList>
    </citation>
    <scope>NUCLEOTIDE SEQUENCE [LARGE SCALE GENOMIC DNA]</scope>
    <source>
        <strain evidence="1 2">56604</strain>
    </source>
</reference>
<dbReference type="PATRIC" id="fig|280505.15.peg.2768"/>
<sequence length="56" mass="6610">MFAVVFCKIAVFKGFIFCILPEKFLLFLNFRNYIKKEKNCTTRCVPKGFSFSDIVF</sequence>
<gene>
    <name evidence="1" type="ORF">LBBP_02837</name>
</gene>
<name>A0A0S2IU78_LEPBO</name>
<dbReference type="EMBL" id="CP012029">
    <property type="protein sequence ID" value="ALO27053.1"/>
    <property type="molecule type" value="Genomic_DNA"/>
</dbReference>